<evidence type="ECO:0000313" key="1">
    <source>
        <dbReference type="EMBL" id="KFH40240.1"/>
    </source>
</evidence>
<dbReference type="STRING" id="857340.A0A086ST08"/>
<proteinExistence type="predicted"/>
<dbReference type="Pfam" id="PF11017">
    <property type="entry name" value="DUF2855"/>
    <property type="match status" value="1"/>
</dbReference>
<comment type="caution">
    <text evidence="1">The sequence shown here is derived from an EMBL/GenBank/DDBJ whole genome shotgun (WGS) entry which is preliminary data.</text>
</comment>
<dbReference type="EMBL" id="JPKY01000297">
    <property type="protein sequence ID" value="KFH40240.1"/>
    <property type="molecule type" value="Genomic_DNA"/>
</dbReference>
<sequence>MAKVHIISKQDITNHFALGVPHHVPPLADGSVRACPRQLSVTLNSCTYARLGTLLQWWEAYPVPPTLPAPYNDTGKWGIVPSWGYGEVLQSRNPDIPKGTLLYGFWPTSSLPVDLELQPTHADGHFAETSPHRQALLPMYNQYDRVTDTRSPSEELQVSNANILAVWAAGYFLAKYSFPPCASRRRAIHPLGEGRDWTERDADLSSTLVVNLAASSKTARGFSWALSHRDCSTNSPLAVLEVTSCSAALQPTTTTNKRPAYKTMTVNYDELSSEMTINWITKLRSKRIMVADFGAPCGVMQRFHDTIHSSPSAAPSTLDYIGIGSTAGDSLKTADTRTRMLRLETSALMMPCLSRSWSPCSRIEEAASTSEG</sequence>
<dbReference type="HOGENOM" id="CLU_037224_0_0_1"/>
<name>A0A086ST08_HAPC1</name>
<accession>A0A086ST08</accession>
<reference evidence="2" key="1">
    <citation type="journal article" date="2014" name="Genome Announc.">
        <title>Genome sequence and annotation of Acremonium chrysogenum, producer of the beta-lactam antibiotic cephalosporin C.</title>
        <authorList>
            <person name="Terfehr D."/>
            <person name="Dahlmann T.A."/>
            <person name="Specht T."/>
            <person name="Zadra I."/>
            <person name="Kuernsteiner H."/>
            <person name="Kueck U."/>
        </authorList>
    </citation>
    <scope>NUCLEOTIDE SEQUENCE [LARGE SCALE GENOMIC DNA]</scope>
    <source>
        <strain evidence="2">ATCC 11550 / CBS 779.69 / DSM 880 / IAM 14645 / JCM 23072 / IMI 49137</strain>
    </source>
</reference>
<dbReference type="Proteomes" id="UP000029964">
    <property type="component" value="Unassembled WGS sequence"/>
</dbReference>
<keyword evidence="2" id="KW-1185">Reference proteome</keyword>
<dbReference type="AlphaFoldDB" id="A0A086ST08"/>
<protein>
    <submittedName>
        <fullName evidence="1">Uncharacterized protein</fullName>
    </submittedName>
</protein>
<dbReference type="OrthoDB" id="192702at2759"/>
<gene>
    <name evidence="1" type="ORF">ACRE_091000</name>
</gene>
<organism evidence="1 2">
    <name type="scientific">Hapsidospora chrysogenum (strain ATCC 11550 / CBS 779.69 / DSM 880 / IAM 14645 / JCM 23072 / IMI 49137)</name>
    <name type="common">Acremonium chrysogenum</name>
    <dbReference type="NCBI Taxonomy" id="857340"/>
    <lineage>
        <taxon>Eukaryota</taxon>
        <taxon>Fungi</taxon>
        <taxon>Dikarya</taxon>
        <taxon>Ascomycota</taxon>
        <taxon>Pezizomycotina</taxon>
        <taxon>Sordariomycetes</taxon>
        <taxon>Hypocreomycetidae</taxon>
        <taxon>Hypocreales</taxon>
        <taxon>Bionectriaceae</taxon>
        <taxon>Hapsidospora</taxon>
    </lineage>
</organism>
<evidence type="ECO:0000313" key="2">
    <source>
        <dbReference type="Proteomes" id="UP000029964"/>
    </source>
</evidence>
<dbReference type="InterPro" id="IPR021276">
    <property type="entry name" value="DUF2855"/>
</dbReference>